<keyword evidence="13" id="KW-0234">DNA repair</keyword>
<dbReference type="InterPro" id="IPR004602">
    <property type="entry name" value="UvrA"/>
</dbReference>
<evidence type="ECO:0000256" key="16">
    <source>
        <dbReference type="ARBA" id="ARBA00042156"/>
    </source>
</evidence>
<evidence type="ECO:0000256" key="8">
    <source>
        <dbReference type="ARBA" id="ARBA00022771"/>
    </source>
</evidence>
<evidence type="ECO:0000259" key="17">
    <source>
        <dbReference type="PROSITE" id="PS50893"/>
    </source>
</evidence>
<keyword evidence="3" id="KW-0479">Metal-binding</keyword>
<reference evidence="18 19" key="1">
    <citation type="journal article" date="2016" name="Nat. Commun.">
        <title>Thousands of microbial genomes shed light on interconnected biogeochemical processes in an aquifer system.</title>
        <authorList>
            <person name="Anantharaman K."/>
            <person name="Brown C.T."/>
            <person name="Hug L.A."/>
            <person name="Sharon I."/>
            <person name="Castelle C.J."/>
            <person name="Probst A.J."/>
            <person name="Thomas B.C."/>
            <person name="Singh A."/>
            <person name="Wilkins M.J."/>
            <person name="Karaoz U."/>
            <person name="Brodie E.L."/>
            <person name="Williams K.H."/>
            <person name="Hubbard S.S."/>
            <person name="Banfield J.F."/>
        </authorList>
    </citation>
    <scope>NUCLEOTIDE SEQUENCE [LARGE SCALE GENOMIC DNA]</scope>
</reference>
<evidence type="ECO:0000256" key="13">
    <source>
        <dbReference type="ARBA" id="ARBA00023204"/>
    </source>
</evidence>
<evidence type="ECO:0000313" key="19">
    <source>
        <dbReference type="Proteomes" id="UP000178750"/>
    </source>
</evidence>
<keyword evidence="11" id="KW-0267">Excision nuclease</keyword>
<keyword evidence="12" id="KW-0238">DNA-binding</keyword>
<keyword evidence="8" id="KW-0863">Zinc-finger</keyword>
<dbReference type="NCBIfam" id="TIGR00630">
    <property type="entry name" value="uvra"/>
    <property type="match status" value="1"/>
</dbReference>
<evidence type="ECO:0000256" key="4">
    <source>
        <dbReference type="ARBA" id="ARBA00022737"/>
    </source>
</evidence>
<dbReference type="AlphaFoldDB" id="A0A1F7XYE8"/>
<dbReference type="PANTHER" id="PTHR43152:SF3">
    <property type="entry name" value="UVRABC SYSTEM PROTEIN A"/>
    <property type="match status" value="1"/>
</dbReference>
<proteinExistence type="inferred from homology"/>
<dbReference type="Gene3D" id="3.30.190.20">
    <property type="match status" value="1"/>
</dbReference>
<dbReference type="EMBL" id="MGGF01000073">
    <property type="protein sequence ID" value="OGM20053.1"/>
    <property type="molecule type" value="Genomic_DNA"/>
</dbReference>
<dbReference type="PROSITE" id="PS00211">
    <property type="entry name" value="ABC_TRANSPORTER_1"/>
    <property type="match status" value="2"/>
</dbReference>
<dbReference type="Gene3D" id="3.40.50.300">
    <property type="entry name" value="P-loop containing nucleotide triphosphate hydrolases"/>
    <property type="match status" value="3"/>
</dbReference>
<name>A0A1F7XYE8_9BACT</name>
<dbReference type="PROSITE" id="PS50893">
    <property type="entry name" value="ABC_TRANSPORTER_2"/>
    <property type="match status" value="1"/>
</dbReference>
<evidence type="ECO:0000256" key="9">
    <source>
        <dbReference type="ARBA" id="ARBA00022833"/>
    </source>
</evidence>
<feature type="domain" description="ABC transporter" evidence="17">
    <location>
        <begin position="669"/>
        <end position="994"/>
    </location>
</feature>
<organism evidence="18 19">
    <name type="scientific">Candidatus Woesebacteria bacterium RIFCSPHIGHO2_01_FULL_38_9b</name>
    <dbReference type="NCBI Taxonomy" id="1802493"/>
    <lineage>
        <taxon>Bacteria</taxon>
        <taxon>Candidatus Woeseibacteriota</taxon>
    </lineage>
</organism>
<evidence type="ECO:0000256" key="11">
    <source>
        <dbReference type="ARBA" id="ARBA00022881"/>
    </source>
</evidence>
<dbReference type="GO" id="GO:0005737">
    <property type="term" value="C:cytoplasm"/>
    <property type="evidence" value="ECO:0007669"/>
    <property type="project" value="UniProtKB-SubCell"/>
</dbReference>
<keyword evidence="6" id="KW-0227">DNA damage</keyword>
<dbReference type="InterPro" id="IPR003439">
    <property type="entry name" value="ABC_transporter-like_ATP-bd"/>
</dbReference>
<dbReference type="GO" id="GO:0005524">
    <property type="term" value="F:ATP binding"/>
    <property type="evidence" value="ECO:0007669"/>
    <property type="project" value="UniProtKB-KW"/>
</dbReference>
<keyword evidence="5" id="KW-0547">Nucleotide-binding</keyword>
<evidence type="ECO:0000256" key="7">
    <source>
        <dbReference type="ARBA" id="ARBA00022769"/>
    </source>
</evidence>
<evidence type="ECO:0000256" key="1">
    <source>
        <dbReference type="ARBA" id="ARBA00004496"/>
    </source>
</evidence>
<comment type="similarity">
    <text evidence="14">Belongs to the ABC transporter superfamily. UvrA family.</text>
</comment>
<keyword evidence="4" id="KW-0677">Repeat</keyword>
<keyword evidence="7" id="KW-0228">DNA excision</keyword>
<dbReference type="GO" id="GO:0003677">
    <property type="term" value="F:DNA binding"/>
    <property type="evidence" value="ECO:0007669"/>
    <property type="project" value="UniProtKB-KW"/>
</dbReference>
<evidence type="ECO:0000256" key="15">
    <source>
        <dbReference type="ARBA" id="ARBA00039316"/>
    </source>
</evidence>
<dbReference type="GO" id="GO:0009380">
    <property type="term" value="C:excinuclease repair complex"/>
    <property type="evidence" value="ECO:0007669"/>
    <property type="project" value="InterPro"/>
</dbReference>
<dbReference type="CDD" id="cd03271">
    <property type="entry name" value="ABC_UvrA_II"/>
    <property type="match status" value="1"/>
</dbReference>
<sequence length="997" mass="111027">MDNSIKKELNPLGYIRIKGAKQHNLKNIDLDIPKNNLVCFTGVSGSGKSSLAFDTIYAEGQRRYVESLSTYARQFLGLMEKPDVDFIEGLSPSISIDQKTTSRNPRSTVGTITEIYDYLRLLFARIGHPHCPICGREISSQSLDEIVDAIYSLICQKLDSQKKARFIIFSPIVVDKKGEFSQLLDNLKAKGIRYVRVDGRMLDLSEEILLIKTNKHSIDAQIDRISLTADQIKDNISKTNLRSRLSESLERALELSNGLVIISEVLDKALSMPEIPLHFKNHLYSERFACPVDNIQIPEIEPRTFSFNSPQGACPSCNGIGRILKVEPDLVFSEEISITEGGILPLGNIFENDTWYARLILTVCKLNAIDTKCPINNLTDKQKQTLLLGTGTNEYKVEGTNRFGKWTYIYESFPGIISDLENRHSNTESDWVRLEIEKYMREKLCPECKGARLKKEALAITIKGLSISEITALSINEALTWINILNAKDPSLTYKEKEISKLILKEINARLVFLASVGLEYLNLDRNSGTLSGGESQRIRLASQIGSGLTGVLYVLDEPTIGLHQKDNERLLNTLKKLRDLGNTVIIVEHDAQTINNSDYVFDFGPGAGKFGGEVVAKGTPEEICKNSKSITGQYLSGRRQIEVGSMKLENGYRLKKSQFLNQTPDFKHQNSSITLYGCTQYNLKNIDVVFPLNKFICITGVSGSGKSTLLVDTLYTALENNLNNKYRGEVGKYKDIHGLENIDKVILIDQSAIGRTPRSNPATYTKVFDPIRDVFAQTRSARVNGFKKGRFSFNVKGGRCEACEGQGQIKIEMQFMSDIWVTCEVCGGKRYNNQTLDIDFRGKNISDVLALTIEEAIEYFHSIPSVLAKLETLISVGLGYMELGQAATTLSGGEAQRVKLATELSKKETGSTMYILDEPTTGLHFADVEKLLRVLKLLVSKGNTVVVIEHNIDVIKNADWIIDLGPEGGDLGGYIVAQGSVNDLKNSDKSYTAQFL</sequence>
<dbReference type="InterPro" id="IPR041552">
    <property type="entry name" value="UvrA_DNA-bd"/>
</dbReference>
<keyword evidence="10" id="KW-0067">ATP-binding</keyword>
<evidence type="ECO:0000256" key="2">
    <source>
        <dbReference type="ARBA" id="ARBA00022490"/>
    </source>
</evidence>
<gene>
    <name evidence="18" type="ORF">A2863_01860</name>
</gene>
<protein>
    <recommendedName>
        <fullName evidence="15">UvrABC system protein A</fullName>
    </recommendedName>
    <alternativeName>
        <fullName evidence="16">Excinuclease ABC subunit A</fullName>
    </alternativeName>
</protein>
<dbReference type="InterPro" id="IPR017871">
    <property type="entry name" value="ABC_transporter-like_CS"/>
</dbReference>
<dbReference type="GO" id="GO:0008270">
    <property type="term" value="F:zinc ion binding"/>
    <property type="evidence" value="ECO:0007669"/>
    <property type="project" value="UniProtKB-KW"/>
</dbReference>
<evidence type="ECO:0000256" key="3">
    <source>
        <dbReference type="ARBA" id="ARBA00022723"/>
    </source>
</evidence>
<dbReference type="InterPro" id="IPR027417">
    <property type="entry name" value="P-loop_NTPase"/>
</dbReference>
<accession>A0A1F7XYE8</accession>
<evidence type="ECO:0000256" key="12">
    <source>
        <dbReference type="ARBA" id="ARBA00023125"/>
    </source>
</evidence>
<comment type="caution">
    <text evidence="18">The sequence shown here is derived from an EMBL/GenBank/DDBJ whole genome shotgun (WGS) entry which is preliminary data.</text>
</comment>
<comment type="subcellular location">
    <subcellularLocation>
        <location evidence="1">Cytoplasm</location>
    </subcellularLocation>
</comment>
<dbReference type="SUPFAM" id="SSF52540">
    <property type="entry name" value="P-loop containing nucleoside triphosphate hydrolases"/>
    <property type="match status" value="2"/>
</dbReference>
<dbReference type="Pfam" id="PF17755">
    <property type="entry name" value="UvrA_DNA-bind"/>
    <property type="match status" value="1"/>
</dbReference>
<dbReference type="GO" id="GO:0006289">
    <property type="term" value="P:nucleotide-excision repair"/>
    <property type="evidence" value="ECO:0007669"/>
    <property type="project" value="InterPro"/>
</dbReference>
<keyword evidence="9" id="KW-0862">Zinc</keyword>
<evidence type="ECO:0000313" key="18">
    <source>
        <dbReference type="EMBL" id="OGM20053.1"/>
    </source>
</evidence>
<dbReference type="Proteomes" id="UP000178750">
    <property type="component" value="Unassembled WGS sequence"/>
</dbReference>
<dbReference type="InterPro" id="IPR041102">
    <property type="entry name" value="UvrA_inter"/>
</dbReference>
<dbReference type="PANTHER" id="PTHR43152">
    <property type="entry name" value="UVRABC SYSTEM PROTEIN A"/>
    <property type="match status" value="1"/>
</dbReference>
<dbReference type="NCBIfam" id="NF001503">
    <property type="entry name" value="PRK00349.1"/>
    <property type="match status" value="1"/>
</dbReference>
<evidence type="ECO:0000256" key="5">
    <source>
        <dbReference type="ARBA" id="ARBA00022741"/>
    </source>
</evidence>
<dbReference type="GO" id="GO:0016887">
    <property type="term" value="F:ATP hydrolysis activity"/>
    <property type="evidence" value="ECO:0007669"/>
    <property type="project" value="InterPro"/>
</dbReference>
<evidence type="ECO:0000256" key="10">
    <source>
        <dbReference type="ARBA" id="ARBA00022840"/>
    </source>
</evidence>
<dbReference type="CDD" id="cd03270">
    <property type="entry name" value="ABC_UvrA_I"/>
    <property type="match status" value="1"/>
</dbReference>
<dbReference type="GO" id="GO:0004518">
    <property type="term" value="F:nuclease activity"/>
    <property type="evidence" value="ECO:0007669"/>
    <property type="project" value="UniProtKB-KW"/>
</dbReference>
<evidence type="ECO:0000256" key="14">
    <source>
        <dbReference type="ARBA" id="ARBA00038000"/>
    </source>
</evidence>
<dbReference type="Gene3D" id="1.10.8.280">
    <property type="entry name" value="ABC transporter ATPase domain-like"/>
    <property type="match status" value="1"/>
</dbReference>
<dbReference type="Gene3D" id="1.20.1580.10">
    <property type="entry name" value="ABC transporter ATPase like domain"/>
    <property type="match status" value="3"/>
</dbReference>
<evidence type="ECO:0000256" key="6">
    <source>
        <dbReference type="ARBA" id="ARBA00022763"/>
    </source>
</evidence>
<dbReference type="Pfam" id="PF17760">
    <property type="entry name" value="UvrA_inter"/>
    <property type="match status" value="1"/>
</dbReference>
<keyword evidence="2" id="KW-0963">Cytoplasm</keyword>